<dbReference type="EMBL" id="JBEPSJ010000005">
    <property type="protein sequence ID" value="MET4583874.1"/>
    <property type="molecule type" value="Genomic_DNA"/>
</dbReference>
<keyword evidence="1" id="KW-1133">Transmembrane helix</keyword>
<evidence type="ECO:0000313" key="2">
    <source>
        <dbReference type="EMBL" id="MET4583874.1"/>
    </source>
</evidence>
<evidence type="ECO:0000256" key="1">
    <source>
        <dbReference type="SAM" id="Phobius"/>
    </source>
</evidence>
<dbReference type="RefSeq" id="WP_354026040.1">
    <property type="nucleotide sequence ID" value="NZ_JBEPSJ010000005.1"/>
</dbReference>
<reference evidence="2 3" key="1">
    <citation type="submission" date="2024-06" db="EMBL/GenBank/DDBJ databases">
        <title>Sorghum-associated microbial communities from plants grown in Nebraska, USA.</title>
        <authorList>
            <person name="Schachtman D."/>
        </authorList>
    </citation>
    <scope>NUCLEOTIDE SEQUENCE [LARGE SCALE GENOMIC DNA]</scope>
    <source>
        <strain evidence="2 3">2857</strain>
    </source>
</reference>
<comment type="caution">
    <text evidence="2">The sequence shown here is derived from an EMBL/GenBank/DDBJ whole genome shotgun (WGS) entry which is preliminary data.</text>
</comment>
<proteinExistence type="predicted"/>
<name>A0ABV2QS21_9MICO</name>
<accession>A0ABV2QS21</accession>
<evidence type="ECO:0000313" key="3">
    <source>
        <dbReference type="Proteomes" id="UP001549257"/>
    </source>
</evidence>
<feature type="transmembrane region" description="Helical" evidence="1">
    <location>
        <begin position="252"/>
        <end position="273"/>
    </location>
</feature>
<protein>
    <submittedName>
        <fullName evidence="2">Uncharacterized protein</fullName>
    </submittedName>
</protein>
<organism evidence="2 3">
    <name type="scientific">Conyzicola nivalis</name>
    <dbReference type="NCBI Taxonomy" id="1477021"/>
    <lineage>
        <taxon>Bacteria</taxon>
        <taxon>Bacillati</taxon>
        <taxon>Actinomycetota</taxon>
        <taxon>Actinomycetes</taxon>
        <taxon>Micrococcales</taxon>
        <taxon>Microbacteriaceae</taxon>
        <taxon>Conyzicola</taxon>
    </lineage>
</organism>
<sequence>MATSATEELAAWKAAAVARGYSYQSHIRGPLLRGLLFRTGDSVVATSLVSALQARTPFFAGSVNGRYPTDGGDPLSVAASFLAIPLARKVPNVALLGDGVNVLRNAGIVLQPRQKLHADDHFDGPFTLHSHGGSEREALEIFTPEFLSLLTETTDGADVELIDSWMFVYSRAGRYGSEEALDGIERITKHVKANVLAYIEPTSPVSAPVAPSEPTAVELDTAALLAAREEREARAGAIATGRRSLDARNREIGRLVSVAIGGIVVGAAGWWFITDLLPTL</sequence>
<keyword evidence="1" id="KW-0472">Membrane</keyword>
<gene>
    <name evidence="2" type="ORF">ABIE21_003405</name>
</gene>
<keyword evidence="1" id="KW-0812">Transmembrane</keyword>
<dbReference type="Proteomes" id="UP001549257">
    <property type="component" value="Unassembled WGS sequence"/>
</dbReference>
<keyword evidence="3" id="KW-1185">Reference proteome</keyword>